<protein>
    <submittedName>
        <fullName evidence="1">Uncharacterized protein</fullName>
    </submittedName>
</protein>
<accession>A0A540M394</accession>
<gene>
    <name evidence="1" type="ORF">C1H46_021116</name>
</gene>
<name>A0A540M394_MALBA</name>
<evidence type="ECO:0000313" key="2">
    <source>
        <dbReference type="Proteomes" id="UP000315295"/>
    </source>
</evidence>
<keyword evidence="2" id="KW-1185">Reference proteome</keyword>
<dbReference type="EMBL" id="VIEB01000373">
    <property type="protein sequence ID" value="TQD93211.1"/>
    <property type="molecule type" value="Genomic_DNA"/>
</dbReference>
<dbReference type="Proteomes" id="UP000315295">
    <property type="component" value="Unassembled WGS sequence"/>
</dbReference>
<evidence type="ECO:0000313" key="1">
    <source>
        <dbReference type="EMBL" id="TQD93211.1"/>
    </source>
</evidence>
<comment type="caution">
    <text evidence="1">The sequence shown here is derived from an EMBL/GenBank/DDBJ whole genome shotgun (WGS) entry which is preliminary data.</text>
</comment>
<organism evidence="1 2">
    <name type="scientific">Malus baccata</name>
    <name type="common">Siberian crab apple</name>
    <name type="synonym">Pyrus baccata</name>
    <dbReference type="NCBI Taxonomy" id="106549"/>
    <lineage>
        <taxon>Eukaryota</taxon>
        <taxon>Viridiplantae</taxon>
        <taxon>Streptophyta</taxon>
        <taxon>Embryophyta</taxon>
        <taxon>Tracheophyta</taxon>
        <taxon>Spermatophyta</taxon>
        <taxon>Magnoliopsida</taxon>
        <taxon>eudicotyledons</taxon>
        <taxon>Gunneridae</taxon>
        <taxon>Pentapetalae</taxon>
        <taxon>rosids</taxon>
        <taxon>fabids</taxon>
        <taxon>Rosales</taxon>
        <taxon>Rosaceae</taxon>
        <taxon>Amygdaloideae</taxon>
        <taxon>Maleae</taxon>
        <taxon>Malus</taxon>
    </lineage>
</organism>
<dbReference type="AlphaFoldDB" id="A0A540M394"/>
<sequence>MSKFTSLSVKSKSLPPIFKSTELAFGNSTSLASKTLDPLTGAASLAELVGTDAAGARVWELGAPRRIGEAAAQMMTMVPTIRRVEERRCRDLRIRRRLPSEMREL</sequence>
<reference evidence="1 2" key="1">
    <citation type="journal article" date="2019" name="G3 (Bethesda)">
        <title>Sequencing of a Wild Apple (Malus baccata) Genome Unravels the Differences Between Cultivated and Wild Apple Species Regarding Disease Resistance and Cold Tolerance.</title>
        <authorList>
            <person name="Chen X."/>
        </authorList>
    </citation>
    <scope>NUCLEOTIDE SEQUENCE [LARGE SCALE GENOMIC DNA]</scope>
    <source>
        <strain evidence="2">cv. Shandingzi</strain>
        <tissue evidence="1">Leaves</tissue>
    </source>
</reference>
<proteinExistence type="predicted"/>